<proteinExistence type="predicted"/>
<dbReference type="PANTHER" id="PTHR41259">
    <property type="entry name" value="DOUBLE-STRAND BREAK REPAIR RAD50 ATPASE, PUTATIVE-RELATED"/>
    <property type="match status" value="1"/>
</dbReference>
<dbReference type="PANTHER" id="PTHR41259:SF1">
    <property type="entry name" value="DOUBLE-STRAND BREAK REPAIR RAD50 ATPASE, PUTATIVE-RELATED"/>
    <property type="match status" value="1"/>
</dbReference>
<dbReference type="InterPro" id="IPR027417">
    <property type="entry name" value="P-loop_NTPase"/>
</dbReference>
<feature type="coiled-coil region" evidence="1">
    <location>
        <begin position="491"/>
        <end position="525"/>
    </location>
</feature>
<dbReference type="EMBL" id="LN907867">
    <property type="protein sequence ID" value="CUU43956.1"/>
    <property type="molecule type" value="Genomic_DNA"/>
</dbReference>
<dbReference type="SUPFAM" id="SSF52540">
    <property type="entry name" value="P-loop containing nucleoside triphosphate hydrolases"/>
    <property type="match status" value="1"/>
</dbReference>
<evidence type="ECO:0000313" key="5">
    <source>
        <dbReference type="Proteomes" id="UP000065734"/>
    </source>
</evidence>
<evidence type="ECO:0000313" key="3">
    <source>
        <dbReference type="EMBL" id="BAR98706.1"/>
    </source>
</evidence>
<dbReference type="InterPro" id="IPR038734">
    <property type="entry name" value="YhaN_AAA"/>
</dbReference>
<keyword evidence="1" id="KW-0175">Coiled coil</keyword>
<sequence length="1153" mass="122940">MRFKTLGLDRYGCFTDRRLAFGDARLTVILGANEAGKTTALAAVADALFGIEERSRFNFLHDYKAMRLTATVAGGDGRELSFTRLKRRAAALVDPVSEAPLADDCLAPFLGAHDRRAFLDIFGLDQARLREGGRKLLAGGGDLADTLFAAAPGLSRIAALRERFREAAAQTFNPGRRTASNAFYRALDKRAAAQRRVRETELKVDEVRAEREEAERAAQARAVAVAAEIEAGLALRRAQAFARAAKELRIIDAEQAVLDRQGALPQLATGFCEETQRLLAALATAGETCARAAGEEADAAAACAAIAVDDAILAVAAPIAALDEERAAVEKEVKSLSNRRTEAAEAGARLDAIAKGLGLAEVAALRARLPGPPLLARAERLVGRLAATAALAETLASDRAKLAEEHRKAAAARAGLGHVADPTPARRRLDALDGAEERERALRLADHRLAAGRDALAERVGRLGLGTADAAALAAIALPATAAAEAALRAVRAAEEIVSRQTDSLRQLEDQLAQATARLAVLTGGRPMPTEAAIAAARRSRDQLWMQVRPLALGERAAAAADRDAARDLDHAMLDADRLADERQTETQRLAELAQAELKIADLGVQLDAAQRRLKEAGARLAATGAAWRTLWAGGPVLPADDAALAVLREAQAVLAARETLRQDAAAAEAAREAVRWDRAEAERLRAELGLAALGEAPLRMADLRAAVEALERRFRDAREHERDLKLLEARAADVTTRERDLADQQQAAAAEAADLFPRLAVRADAAAEEARAALDLWREAPALATALATAEHRIDGIERDKAAFAARVDDLVAQTGGRQADEDGFAAVRRLKARLEMAKQARAKADAAAEALAARRGALIAAEAARTRAESAVAAVVAQAGLDRPEALPPLIERLAAAAAATRRLTEARARLAEDAGDRGEDELRTAVAGHDDEALARRAAEADAAHAAARAARDQAIEHDTRARGALDALEQREGATRAAQEEQDAVAEIAAAVERFTRDHVAARLLSVAMDRYRERHQSPIVERASRLFAALTDGHWSGIGVDYDADPPRLATLRQGRPVAVEALSEGTADQLFLALRIAAIEEHARRATPLPFIADDLFVSFDERRTECGLRALSELGALTQVIVFTHHEHVAGCAERALPGEVAIVRL</sequence>
<feature type="coiled-coil region" evidence="1">
    <location>
        <begin position="319"/>
        <end position="346"/>
    </location>
</feature>
<evidence type="ECO:0000259" key="2">
    <source>
        <dbReference type="Pfam" id="PF13514"/>
    </source>
</evidence>
<feature type="coiled-coil region" evidence="1">
    <location>
        <begin position="829"/>
        <end position="856"/>
    </location>
</feature>
<reference evidence="4" key="2">
    <citation type="submission" date="2015-11" db="EMBL/GenBank/DDBJ databases">
        <authorList>
            <person name="Zhang Y."/>
            <person name="Guo Z."/>
        </authorList>
    </citation>
    <scope>NUCLEOTIDE SEQUENCE</scope>
    <source>
        <strain evidence="4">1</strain>
    </source>
</reference>
<dbReference type="Pfam" id="PF13514">
    <property type="entry name" value="AAA_27"/>
    <property type="match status" value="1"/>
</dbReference>
<dbReference type="EMBL" id="AP014854">
    <property type="protein sequence ID" value="BAR98706.1"/>
    <property type="molecule type" value="Genomic_DNA"/>
</dbReference>
<organism evidence="4 5">
    <name type="scientific">Blastochloris viridis</name>
    <name type="common">Rhodopseudomonas viridis</name>
    <dbReference type="NCBI Taxonomy" id="1079"/>
    <lineage>
        <taxon>Bacteria</taxon>
        <taxon>Pseudomonadati</taxon>
        <taxon>Pseudomonadota</taxon>
        <taxon>Alphaproteobacteria</taxon>
        <taxon>Hyphomicrobiales</taxon>
        <taxon>Blastochloridaceae</taxon>
        <taxon>Blastochloris</taxon>
    </lineage>
</organism>
<feature type="coiled-coil region" evidence="1">
    <location>
        <begin position="701"/>
        <end position="738"/>
    </location>
</feature>
<keyword evidence="5" id="KW-1185">Reference proteome</keyword>
<dbReference type="STRING" id="1079.BVIR_218"/>
<dbReference type="AlphaFoldDB" id="A0A0H5BEC4"/>
<name>A0A0H5BEC4_BLAVI</name>
<feature type="domain" description="YhaN AAA" evidence="2">
    <location>
        <begin position="1"/>
        <end position="205"/>
    </location>
</feature>
<dbReference type="RefSeq" id="WP_055036065.1">
    <property type="nucleotide sequence ID" value="NZ_AP014854.2"/>
</dbReference>
<dbReference type="OrthoDB" id="9764467at2"/>
<accession>A0A0H5BEC4</accession>
<evidence type="ECO:0000256" key="1">
    <source>
        <dbReference type="SAM" id="Coils"/>
    </source>
</evidence>
<feature type="coiled-coil region" evidence="1">
    <location>
        <begin position="190"/>
        <end position="217"/>
    </location>
</feature>
<protein>
    <submittedName>
        <fullName evidence="3">DNA double-strand break repair Rad50 ATPase</fullName>
    </submittedName>
</protein>
<reference evidence="5" key="3">
    <citation type="journal article" date="2016" name="Genome Announc.">
        <title>Revised genome sequence of the purple photosynthetic bacterium Blastochloris viridis.</title>
        <authorList>
            <person name="Liu L.N."/>
            <person name="Faulkner M."/>
            <person name="Liu X."/>
            <person name="Huang F."/>
            <person name="Darby A.C."/>
            <person name="Hall N."/>
        </authorList>
    </citation>
    <scope>NUCLEOTIDE SEQUENCE [LARGE SCALE GENOMIC DNA]</scope>
    <source>
        <strain evidence="5">ATCC 19567 / DSM 133 / F</strain>
    </source>
</reference>
<evidence type="ECO:0000313" key="4">
    <source>
        <dbReference type="EMBL" id="CUU43956.1"/>
    </source>
</evidence>
<dbReference type="Proteomes" id="UP000065734">
    <property type="component" value="Chromosome I"/>
</dbReference>
<dbReference type="Gene3D" id="3.40.50.300">
    <property type="entry name" value="P-loop containing nucleotide triphosphate hydrolases"/>
    <property type="match status" value="2"/>
</dbReference>
<reference evidence="3" key="1">
    <citation type="journal article" date="2015" name="Genome Announc.">
        <title>Complete Genome Sequence of the Bacteriochlorophyll b-Producing Photosynthetic Bacterium Blastochloris viridis.</title>
        <authorList>
            <person name="Tsukatani Y."/>
            <person name="Hirose Y."/>
            <person name="Harada J."/>
            <person name="Misawa N."/>
            <person name="Mori K."/>
            <person name="Inoue K."/>
            <person name="Tamiaki H."/>
        </authorList>
    </citation>
    <scope>NUCLEOTIDE SEQUENCE [LARGE SCALE GENOMIC DNA]</scope>
    <source>
        <strain evidence="3">DSM 133</strain>
    </source>
</reference>
<dbReference type="KEGG" id="bvr:BVIR_218"/>
<gene>
    <name evidence="3" type="ORF">BV133_1113</name>
    <name evidence="4" type="ORF">BVIRIDIS_29840</name>
</gene>
<feature type="coiled-coil region" evidence="1">
    <location>
        <begin position="576"/>
        <end position="620"/>
    </location>
</feature>